<dbReference type="EMBL" id="BMKR01000049">
    <property type="protein sequence ID" value="GGG10198.1"/>
    <property type="molecule type" value="Genomic_DNA"/>
</dbReference>
<reference evidence="1" key="2">
    <citation type="submission" date="2020-09" db="EMBL/GenBank/DDBJ databases">
        <authorList>
            <person name="Sun Q."/>
            <person name="Zhou Y."/>
        </authorList>
    </citation>
    <scope>NUCLEOTIDE SEQUENCE</scope>
    <source>
        <strain evidence="1">CGMCC 1.16134</strain>
    </source>
</reference>
<gene>
    <name evidence="1" type="ORF">GCM10010912_63280</name>
</gene>
<name>A0A917D2T0_9BACL</name>
<sequence length="203" mass="23224">MGWSELRVIPNNYNGETQRIDEQILGLVKQRRAMAGGKRFVPGAELLEEWAAKFGMETDQLMFILHSLNDQERNYHLREPGELLAVLPLMKKTISGDCEYMLTHVMQHKEASLVTLEIKYLLEEDAGEVYLKPNLTLEVLGGEEYNIRRHGSHGGGLHTQMQFMIIPPLPDDLAGLEFSLVPSAIFLERKLKEVKLDQQVDFY</sequence>
<protein>
    <submittedName>
        <fullName evidence="1">Uncharacterized protein</fullName>
    </submittedName>
</protein>
<accession>A0A917D2T0</accession>
<organism evidence="1 2">
    <name type="scientific">Paenibacillus albidus</name>
    <dbReference type="NCBI Taxonomy" id="2041023"/>
    <lineage>
        <taxon>Bacteria</taxon>
        <taxon>Bacillati</taxon>
        <taxon>Bacillota</taxon>
        <taxon>Bacilli</taxon>
        <taxon>Bacillales</taxon>
        <taxon>Paenibacillaceae</taxon>
        <taxon>Paenibacillus</taxon>
    </lineage>
</organism>
<proteinExistence type="predicted"/>
<evidence type="ECO:0000313" key="1">
    <source>
        <dbReference type="EMBL" id="GGG10198.1"/>
    </source>
</evidence>
<reference evidence="1" key="1">
    <citation type="journal article" date="2014" name="Int. J. Syst. Evol. Microbiol.">
        <title>Complete genome sequence of Corynebacterium casei LMG S-19264T (=DSM 44701T), isolated from a smear-ripened cheese.</title>
        <authorList>
            <consortium name="US DOE Joint Genome Institute (JGI-PGF)"/>
            <person name="Walter F."/>
            <person name="Albersmeier A."/>
            <person name="Kalinowski J."/>
            <person name="Ruckert C."/>
        </authorList>
    </citation>
    <scope>NUCLEOTIDE SEQUENCE</scope>
    <source>
        <strain evidence="1">CGMCC 1.16134</strain>
    </source>
</reference>
<evidence type="ECO:0000313" key="2">
    <source>
        <dbReference type="Proteomes" id="UP000637643"/>
    </source>
</evidence>
<comment type="caution">
    <text evidence="1">The sequence shown here is derived from an EMBL/GenBank/DDBJ whole genome shotgun (WGS) entry which is preliminary data.</text>
</comment>
<dbReference type="Proteomes" id="UP000637643">
    <property type="component" value="Unassembled WGS sequence"/>
</dbReference>
<dbReference type="AlphaFoldDB" id="A0A917D2T0"/>
<keyword evidence="2" id="KW-1185">Reference proteome</keyword>
<dbReference type="RefSeq" id="WP_189031859.1">
    <property type="nucleotide sequence ID" value="NZ_BMKR01000049.1"/>
</dbReference>